<protein>
    <submittedName>
        <fullName evidence="1">Uncharacterized protein</fullName>
    </submittedName>
</protein>
<name>A0A5B7K6J8_PORTR</name>
<organism evidence="1 2">
    <name type="scientific">Portunus trituberculatus</name>
    <name type="common">Swimming crab</name>
    <name type="synonym">Neptunus trituberculatus</name>
    <dbReference type="NCBI Taxonomy" id="210409"/>
    <lineage>
        <taxon>Eukaryota</taxon>
        <taxon>Metazoa</taxon>
        <taxon>Ecdysozoa</taxon>
        <taxon>Arthropoda</taxon>
        <taxon>Crustacea</taxon>
        <taxon>Multicrustacea</taxon>
        <taxon>Malacostraca</taxon>
        <taxon>Eumalacostraca</taxon>
        <taxon>Eucarida</taxon>
        <taxon>Decapoda</taxon>
        <taxon>Pleocyemata</taxon>
        <taxon>Brachyura</taxon>
        <taxon>Eubrachyura</taxon>
        <taxon>Portunoidea</taxon>
        <taxon>Portunidae</taxon>
        <taxon>Portuninae</taxon>
        <taxon>Portunus</taxon>
    </lineage>
</organism>
<reference evidence="1 2" key="1">
    <citation type="submission" date="2019-05" db="EMBL/GenBank/DDBJ databases">
        <title>Another draft genome of Portunus trituberculatus and its Hox gene families provides insights of decapod evolution.</title>
        <authorList>
            <person name="Jeong J.-H."/>
            <person name="Song I."/>
            <person name="Kim S."/>
            <person name="Choi T."/>
            <person name="Kim D."/>
            <person name="Ryu S."/>
            <person name="Kim W."/>
        </authorList>
    </citation>
    <scope>NUCLEOTIDE SEQUENCE [LARGE SCALE GENOMIC DNA]</scope>
    <source>
        <tissue evidence="1">Muscle</tissue>
    </source>
</reference>
<comment type="caution">
    <text evidence="1">The sequence shown here is derived from an EMBL/GenBank/DDBJ whole genome shotgun (WGS) entry which is preliminary data.</text>
</comment>
<keyword evidence="2" id="KW-1185">Reference proteome</keyword>
<dbReference type="EMBL" id="VSRR010130442">
    <property type="protein sequence ID" value="MPD02217.1"/>
    <property type="molecule type" value="Genomic_DNA"/>
</dbReference>
<accession>A0A5B7K6J8</accession>
<gene>
    <name evidence="1" type="ORF">E2C01_097784</name>
</gene>
<sequence length="66" mass="7415">MSALQMAAEGRDYLMWCPDQEFDNAVSALDIRVSVIWCTGTLYAVHPCYATKKVGRLSKQKGTKLF</sequence>
<evidence type="ECO:0000313" key="1">
    <source>
        <dbReference type="EMBL" id="MPD02217.1"/>
    </source>
</evidence>
<dbReference type="AlphaFoldDB" id="A0A5B7K6J8"/>
<proteinExistence type="predicted"/>
<evidence type="ECO:0000313" key="2">
    <source>
        <dbReference type="Proteomes" id="UP000324222"/>
    </source>
</evidence>
<dbReference type="Proteomes" id="UP000324222">
    <property type="component" value="Unassembled WGS sequence"/>
</dbReference>